<accession>A0ABT4CDC4</accession>
<dbReference type="RefSeq" id="WP_268111918.1">
    <property type="nucleotide sequence ID" value="NZ_JAPPUX010000003.1"/>
</dbReference>
<dbReference type="PANTHER" id="PTHR45947:SF3">
    <property type="entry name" value="SULFOQUINOVOSYL TRANSFERASE SQD2"/>
    <property type="match status" value="1"/>
</dbReference>
<proteinExistence type="predicted"/>
<evidence type="ECO:0000313" key="2">
    <source>
        <dbReference type="Proteomes" id="UP001074726"/>
    </source>
</evidence>
<reference evidence="1" key="1">
    <citation type="submission" date="2022-08" db="EMBL/GenBank/DDBJ databases">
        <title>Genome sequencing of Nocardioides sp. STR2.</title>
        <authorList>
            <person name="So Y."/>
        </authorList>
    </citation>
    <scope>NUCLEOTIDE SEQUENCE</scope>
    <source>
        <strain evidence="1">STR2</strain>
    </source>
</reference>
<dbReference type="SUPFAM" id="SSF53756">
    <property type="entry name" value="UDP-Glycosyltransferase/glycogen phosphorylase"/>
    <property type="match status" value="1"/>
</dbReference>
<evidence type="ECO:0000313" key="1">
    <source>
        <dbReference type="EMBL" id="MCY4726967.1"/>
    </source>
</evidence>
<dbReference type="CDD" id="cd03801">
    <property type="entry name" value="GT4_PimA-like"/>
    <property type="match status" value="1"/>
</dbReference>
<sequence length="405" mass="43517">MRVIVYPHAMELGGSQLNAIELASGVQALGHDVTLYADPGDLVSYAQARGLEVITRRRSPLCPSPERVVELRRLAARRSAQILHGYEWPPILECHAASWGRPQLAPVGTVMSMGVAGFIPRSSPLVVGTERLRRRTAEGRPGPVLLMEPPVDTVANAPGTNGAAFRASLPPAPGYLVVIVSRLAHELKLEGILTAIRCIGDMAHRRDVRLVIVGDGPARRVVEEAAAAANRGHASDAVILTGALEDPRGAYDAADVCIAMGGSALRAMAFGKPLIVQGERGFFQTVTAQTVPLFLEQGWYGQDHLDREEAAARLAGLVCELLDDPARSAELGASGRSLVLNRFSLEAAAKSMVSIYETALLDTPRFPQPREVLESAGRLATHKVQARWESLQGRGHRDDFNANPL</sequence>
<name>A0ABT4CDC4_9ACTN</name>
<dbReference type="Pfam" id="PF13692">
    <property type="entry name" value="Glyco_trans_1_4"/>
    <property type="match status" value="1"/>
</dbReference>
<keyword evidence="2" id="KW-1185">Reference proteome</keyword>
<dbReference type="Gene3D" id="3.40.50.2000">
    <property type="entry name" value="Glycogen Phosphorylase B"/>
    <property type="match status" value="2"/>
</dbReference>
<gene>
    <name evidence="1" type="ORF">NYO98_11825</name>
</gene>
<dbReference type="Proteomes" id="UP001074726">
    <property type="component" value="Unassembled WGS sequence"/>
</dbReference>
<dbReference type="EMBL" id="JAPPUX010000003">
    <property type="protein sequence ID" value="MCY4726967.1"/>
    <property type="molecule type" value="Genomic_DNA"/>
</dbReference>
<protein>
    <submittedName>
        <fullName evidence="1">Glycosyltransferase family 4 protein</fullName>
    </submittedName>
</protein>
<dbReference type="PANTHER" id="PTHR45947">
    <property type="entry name" value="SULFOQUINOVOSYL TRANSFERASE SQD2"/>
    <property type="match status" value="1"/>
</dbReference>
<organism evidence="1 2">
    <name type="scientific">Nocardioides pini</name>
    <dbReference type="NCBI Taxonomy" id="2975053"/>
    <lineage>
        <taxon>Bacteria</taxon>
        <taxon>Bacillati</taxon>
        <taxon>Actinomycetota</taxon>
        <taxon>Actinomycetes</taxon>
        <taxon>Propionibacteriales</taxon>
        <taxon>Nocardioidaceae</taxon>
        <taxon>Nocardioides</taxon>
    </lineage>
</organism>
<dbReference type="InterPro" id="IPR050194">
    <property type="entry name" value="Glycosyltransferase_grp1"/>
</dbReference>
<comment type="caution">
    <text evidence="1">The sequence shown here is derived from an EMBL/GenBank/DDBJ whole genome shotgun (WGS) entry which is preliminary data.</text>
</comment>